<evidence type="ECO:0000256" key="1">
    <source>
        <dbReference type="ARBA" id="ARBA00022448"/>
    </source>
</evidence>
<dbReference type="EMBL" id="JBHRXI010000004">
    <property type="protein sequence ID" value="MFC3613198.1"/>
    <property type="molecule type" value="Genomic_DNA"/>
</dbReference>
<keyword evidence="3 6" id="KW-0479">Metal-binding</keyword>
<dbReference type="PROSITE" id="PS51007">
    <property type="entry name" value="CYTC"/>
    <property type="match status" value="1"/>
</dbReference>
<comment type="caution">
    <text evidence="8">The sequence shown here is derived from an EMBL/GenBank/DDBJ whole genome shotgun (WGS) entry which is preliminary data.</text>
</comment>
<protein>
    <submittedName>
        <fullName evidence="8">C-type cytochrome</fullName>
    </submittedName>
</protein>
<sequence>MFDTMTVTKAAAGLFGAWLVLLLGKWAGETIYHVEAHGEPSYVIETAGAEETTSDEPEVSFEEMMAQADVEKGAGVFRKCSACHKVEAGENATGPYLHGVVGRDIAAVDGFGYSDALSSKEGAWTPEELSAFLENPRGYASGTSMSFSGLKKVEDRVNVIAYLDSLDD</sequence>
<dbReference type="PRINTS" id="PR00604">
    <property type="entry name" value="CYTCHRMECIAB"/>
</dbReference>
<keyword evidence="9" id="KW-1185">Reference proteome</keyword>
<dbReference type="InterPro" id="IPR009056">
    <property type="entry name" value="Cyt_c-like_dom"/>
</dbReference>
<evidence type="ECO:0000256" key="3">
    <source>
        <dbReference type="ARBA" id="ARBA00022723"/>
    </source>
</evidence>
<accession>A0ABV7TFJ1</accession>
<gene>
    <name evidence="8" type="ORF">ACFORG_05440</name>
</gene>
<evidence type="ECO:0000256" key="4">
    <source>
        <dbReference type="ARBA" id="ARBA00022982"/>
    </source>
</evidence>
<dbReference type="PANTHER" id="PTHR11961">
    <property type="entry name" value="CYTOCHROME C"/>
    <property type="match status" value="1"/>
</dbReference>
<evidence type="ECO:0000313" key="9">
    <source>
        <dbReference type="Proteomes" id="UP001595629"/>
    </source>
</evidence>
<dbReference type="InterPro" id="IPR002327">
    <property type="entry name" value="Cyt_c_1A/1B"/>
</dbReference>
<evidence type="ECO:0000256" key="6">
    <source>
        <dbReference type="PROSITE-ProRule" id="PRU00433"/>
    </source>
</evidence>
<keyword evidence="5 6" id="KW-0408">Iron</keyword>
<dbReference type="InterPro" id="IPR036909">
    <property type="entry name" value="Cyt_c-like_dom_sf"/>
</dbReference>
<dbReference type="RefSeq" id="WP_386734726.1">
    <property type="nucleotide sequence ID" value="NZ_JBHRXI010000004.1"/>
</dbReference>
<keyword evidence="1" id="KW-0813">Transport</keyword>
<dbReference type="SUPFAM" id="SSF46626">
    <property type="entry name" value="Cytochrome c"/>
    <property type="match status" value="1"/>
</dbReference>
<evidence type="ECO:0000313" key="8">
    <source>
        <dbReference type="EMBL" id="MFC3613198.1"/>
    </source>
</evidence>
<dbReference type="Pfam" id="PF00034">
    <property type="entry name" value="Cytochrom_C"/>
    <property type="match status" value="1"/>
</dbReference>
<reference evidence="9" key="1">
    <citation type="journal article" date="2019" name="Int. J. Syst. Evol. Microbiol.">
        <title>The Global Catalogue of Microorganisms (GCM) 10K type strain sequencing project: providing services to taxonomists for standard genome sequencing and annotation.</title>
        <authorList>
            <consortium name="The Broad Institute Genomics Platform"/>
            <consortium name="The Broad Institute Genome Sequencing Center for Infectious Disease"/>
            <person name="Wu L."/>
            <person name="Ma J."/>
        </authorList>
    </citation>
    <scope>NUCLEOTIDE SEQUENCE [LARGE SCALE GENOMIC DNA]</scope>
    <source>
        <strain evidence="9">KCTC 42911</strain>
    </source>
</reference>
<dbReference type="Gene3D" id="1.10.760.10">
    <property type="entry name" value="Cytochrome c-like domain"/>
    <property type="match status" value="1"/>
</dbReference>
<name>A0ABV7TFJ1_9RHOB</name>
<dbReference type="Proteomes" id="UP001595629">
    <property type="component" value="Unassembled WGS sequence"/>
</dbReference>
<proteinExistence type="predicted"/>
<evidence type="ECO:0000259" key="7">
    <source>
        <dbReference type="PROSITE" id="PS51007"/>
    </source>
</evidence>
<evidence type="ECO:0000256" key="2">
    <source>
        <dbReference type="ARBA" id="ARBA00022617"/>
    </source>
</evidence>
<keyword evidence="4" id="KW-0249">Electron transport</keyword>
<evidence type="ECO:0000256" key="5">
    <source>
        <dbReference type="ARBA" id="ARBA00023004"/>
    </source>
</evidence>
<organism evidence="8 9">
    <name type="scientific">Lutimaribacter marinistellae</name>
    <dbReference type="NCBI Taxonomy" id="1820329"/>
    <lineage>
        <taxon>Bacteria</taxon>
        <taxon>Pseudomonadati</taxon>
        <taxon>Pseudomonadota</taxon>
        <taxon>Alphaproteobacteria</taxon>
        <taxon>Rhodobacterales</taxon>
        <taxon>Roseobacteraceae</taxon>
        <taxon>Lutimaribacter</taxon>
    </lineage>
</organism>
<keyword evidence="2 6" id="KW-0349">Heme</keyword>
<feature type="domain" description="Cytochrome c" evidence="7">
    <location>
        <begin position="68"/>
        <end position="167"/>
    </location>
</feature>